<accession>A0AA37UBN8</accession>
<evidence type="ECO:0000256" key="5">
    <source>
        <dbReference type="ARBA" id="ARBA00022927"/>
    </source>
</evidence>
<organism evidence="8 9">
    <name type="scientific">Arenivirga flava</name>
    <dbReference type="NCBI Taxonomy" id="1930060"/>
    <lineage>
        <taxon>Bacteria</taxon>
        <taxon>Bacillati</taxon>
        <taxon>Actinomycetota</taxon>
        <taxon>Actinomycetes</taxon>
        <taxon>Micrococcales</taxon>
        <taxon>Microbacteriaceae</taxon>
        <taxon>Arenivirga</taxon>
    </lineage>
</organism>
<evidence type="ECO:0000256" key="3">
    <source>
        <dbReference type="ARBA" id="ARBA00022448"/>
    </source>
</evidence>
<dbReference type="EMBL" id="BSUL01000001">
    <property type="protein sequence ID" value="GMA27843.1"/>
    <property type="molecule type" value="Genomic_DNA"/>
</dbReference>
<dbReference type="PANTHER" id="PTHR34982">
    <property type="entry name" value="YOP PROTEINS TRANSLOCATION PROTEIN L"/>
    <property type="match status" value="1"/>
</dbReference>
<comment type="caution">
    <text evidence="8">The sequence shown here is derived from an EMBL/GenBank/DDBJ whole genome shotgun (WGS) entry which is preliminary data.</text>
</comment>
<feature type="domain" description="Flagellar assembly protein FliH/Type III secretion system HrpE" evidence="7">
    <location>
        <begin position="68"/>
        <end position="185"/>
    </location>
</feature>
<dbReference type="PANTHER" id="PTHR34982:SF1">
    <property type="entry name" value="FLAGELLAR ASSEMBLY PROTEIN FLIH"/>
    <property type="match status" value="1"/>
</dbReference>
<dbReference type="AlphaFoldDB" id="A0AA37UBN8"/>
<evidence type="ECO:0000313" key="9">
    <source>
        <dbReference type="Proteomes" id="UP001157160"/>
    </source>
</evidence>
<dbReference type="GO" id="GO:0015031">
    <property type="term" value="P:protein transport"/>
    <property type="evidence" value="ECO:0007669"/>
    <property type="project" value="UniProtKB-KW"/>
</dbReference>
<evidence type="ECO:0000313" key="8">
    <source>
        <dbReference type="EMBL" id="GMA27843.1"/>
    </source>
</evidence>
<reference evidence="8 9" key="1">
    <citation type="journal article" date="2014" name="Int. J. Syst. Evol. Microbiol.">
        <title>Complete genome sequence of Corynebacterium casei LMG S-19264T (=DSM 44701T), isolated from a smear-ripened cheese.</title>
        <authorList>
            <consortium name="US DOE Joint Genome Institute (JGI-PGF)"/>
            <person name="Walter F."/>
            <person name="Albersmeier A."/>
            <person name="Kalinowski J."/>
            <person name="Ruckert C."/>
        </authorList>
    </citation>
    <scope>NUCLEOTIDE SEQUENCE [LARGE SCALE GENOMIC DNA]</scope>
    <source>
        <strain evidence="8 9">NBRC 112289</strain>
    </source>
</reference>
<evidence type="ECO:0000256" key="1">
    <source>
        <dbReference type="ARBA" id="ARBA00003041"/>
    </source>
</evidence>
<proteinExistence type="inferred from homology"/>
<protein>
    <recommendedName>
        <fullName evidence="7">Flagellar assembly protein FliH/Type III secretion system HrpE domain-containing protein</fullName>
    </recommendedName>
</protein>
<dbReference type="RefSeq" id="WP_284230774.1">
    <property type="nucleotide sequence ID" value="NZ_BSUL01000001.1"/>
</dbReference>
<dbReference type="Pfam" id="PF02108">
    <property type="entry name" value="FliH"/>
    <property type="match status" value="1"/>
</dbReference>
<comment type="similarity">
    <text evidence="2">Belongs to the FliH family.</text>
</comment>
<keyword evidence="6" id="KW-1006">Bacterial flagellum protein export</keyword>
<comment type="function">
    <text evidence="1">Needed for flagellar regrowth and assembly.</text>
</comment>
<evidence type="ECO:0000256" key="2">
    <source>
        <dbReference type="ARBA" id="ARBA00006602"/>
    </source>
</evidence>
<dbReference type="GO" id="GO:0005829">
    <property type="term" value="C:cytosol"/>
    <property type="evidence" value="ECO:0007669"/>
    <property type="project" value="TreeGrafter"/>
</dbReference>
<sequence length="199" mass="20626">MSESRLARIAFPSLDPRSDVLRGERERARAVGYAEGLQAGAAEVAAREARLEAEASQALAAAMAELHQAAQALRTAAQRVSLVAQPVLAEAEHALVEGGLELAEAIVGVELDDAPNGARAALARVLAHESAAEVVRVRLHPDDLGMLDPALRAETGVPLVADPSVRPGDAIGECPDGVVEATIAGAMTRARAALEGAWR</sequence>
<dbReference type="InterPro" id="IPR018035">
    <property type="entry name" value="Flagellar_FliH/T3SS_HrpE"/>
</dbReference>
<name>A0AA37UBN8_9MICO</name>
<keyword evidence="9" id="KW-1185">Reference proteome</keyword>
<gene>
    <name evidence="8" type="ORF">GCM10025874_10960</name>
</gene>
<keyword evidence="3" id="KW-0813">Transport</keyword>
<keyword evidence="4" id="KW-1005">Bacterial flagellum biogenesis</keyword>
<keyword evidence="5" id="KW-0653">Protein transport</keyword>
<evidence type="ECO:0000256" key="4">
    <source>
        <dbReference type="ARBA" id="ARBA00022795"/>
    </source>
</evidence>
<evidence type="ECO:0000256" key="6">
    <source>
        <dbReference type="ARBA" id="ARBA00023225"/>
    </source>
</evidence>
<dbReference type="InterPro" id="IPR051472">
    <property type="entry name" value="T3SS_Stator/FliH"/>
</dbReference>
<dbReference type="GO" id="GO:0044781">
    <property type="term" value="P:bacterial-type flagellum organization"/>
    <property type="evidence" value="ECO:0007669"/>
    <property type="project" value="UniProtKB-KW"/>
</dbReference>
<dbReference type="Proteomes" id="UP001157160">
    <property type="component" value="Unassembled WGS sequence"/>
</dbReference>
<evidence type="ECO:0000259" key="7">
    <source>
        <dbReference type="Pfam" id="PF02108"/>
    </source>
</evidence>